<name>A0A2T4UGV6_9ACTN</name>
<evidence type="ECO:0000313" key="1">
    <source>
        <dbReference type="EMBL" id="PTL58471.1"/>
    </source>
</evidence>
<reference evidence="1 2" key="1">
    <citation type="submission" date="2018-03" db="EMBL/GenBank/DDBJ databases">
        <title>Aquarubrobacter algicola gen. nov., sp. nov., a novel actinobacterium isolated from shallow eutrophic lake during the end of cyanobacterial harmful algal blooms.</title>
        <authorList>
            <person name="Chun S.J."/>
        </authorList>
    </citation>
    <scope>NUCLEOTIDE SEQUENCE [LARGE SCALE GENOMIC DNA]</scope>
    <source>
        <strain evidence="1 2">Seoho-28</strain>
    </source>
</reference>
<keyword evidence="2" id="KW-1185">Reference proteome</keyword>
<dbReference type="AlphaFoldDB" id="A0A2T4UGV6"/>
<evidence type="ECO:0000313" key="2">
    <source>
        <dbReference type="Proteomes" id="UP000240739"/>
    </source>
</evidence>
<dbReference type="InterPro" id="IPR018763">
    <property type="entry name" value="DUF2334"/>
</dbReference>
<proteinExistence type="predicted"/>
<dbReference type="Proteomes" id="UP000240739">
    <property type="component" value="Unassembled WGS sequence"/>
</dbReference>
<organism evidence="1 2">
    <name type="scientific">Paraconexibacter algicola</name>
    <dbReference type="NCBI Taxonomy" id="2133960"/>
    <lineage>
        <taxon>Bacteria</taxon>
        <taxon>Bacillati</taxon>
        <taxon>Actinomycetota</taxon>
        <taxon>Thermoleophilia</taxon>
        <taxon>Solirubrobacterales</taxon>
        <taxon>Paraconexibacteraceae</taxon>
        <taxon>Paraconexibacter</taxon>
    </lineage>
</organism>
<comment type="caution">
    <text evidence="1">The sequence shown here is derived from an EMBL/GenBank/DDBJ whole genome shotgun (WGS) entry which is preliminary data.</text>
</comment>
<accession>A0A2T4UGV6</accession>
<dbReference type="InterPro" id="IPR011330">
    <property type="entry name" value="Glyco_hydro/deAcase_b/a-brl"/>
</dbReference>
<dbReference type="SUPFAM" id="SSF88713">
    <property type="entry name" value="Glycoside hydrolase/deacetylase"/>
    <property type="match status" value="1"/>
</dbReference>
<sequence length="345" mass="38363">MTQDEWRSACLLFAAELADGTLAPRDLDHPAVLEAVRSMPVPSLPSRTLQRVQLRNGNLGYDEHVVAPLLAARDAVLGSDRPRAPRFLVRVDEFPHYRAWDRPDTYGTDVFARFHRTLRDAGVAYLLAVVPWVPREPLDPDVDEWRPHTQDELDTLAALRREGVAFGVHGLDHRTRSANPRKHSEFLGLDDDDTVQRLEAAAGVLRDEALHADVFVPPYNRFGRRQYGLMADRFDVVTGGPESVAHLGFHRTPLWRADAVYLPAYAPLYGRASEVLPAVRALREQGADLWHPIVLHWGWEADDGWTALEALCAELGADARPWEEFLAAADMSGKVGALAAQGDAG</sequence>
<dbReference type="Gene3D" id="3.20.20.370">
    <property type="entry name" value="Glycoside hydrolase/deacetylase"/>
    <property type="match status" value="1"/>
</dbReference>
<dbReference type="GO" id="GO:0005975">
    <property type="term" value="P:carbohydrate metabolic process"/>
    <property type="evidence" value="ECO:0007669"/>
    <property type="project" value="InterPro"/>
</dbReference>
<dbReference type="Pfam" id="PF10096">
    <property type="entry name" value="DUF2334"/>
    <property type="match status" value="1"/>
</dbReference>
<dbReference type="OrthoDB" id="5450317at2"/>
<dbReference type="RefSeq" id="WP_107566909.1">
    <property type="nucleotide sequence ID" value="NZ_PYYB01000001.1"/>
</dbReference>
<dbReference type="EMBL" id="PYYB01000001">
    <property type="protein sequence ID" value="PTL58471.1"/>
    <property type="molecule type" value="Genomic_DNA"/>
</dbReference>
<gene>
    <name evidence="1" type="ORF">C7Y72_01780</name>
</gene>
<evidence type="ECO:0008006" key="3">
    <source>
        <dbReference type="Google" id="ProtNLM"/>
    </source>
</evidence>
<protein>
    <recommendedName>
        <fullName evidence="3">DUF2334 domain-containing protein</fullName>
    </recommendedName>
</protein>